<accession>J0WL98</accession>
<dbReference type="InParanoid" id="J0WL98"/>
<dbReference type="KEGG" id="adl:AURDEDRAFT_178381"/>
<proteinExistence type="predicted"/>
<evidence type="ECO:0000313" key="2">
    <source>
        <dbReference type="Proteomes" id="UP000006514"/>
    </source>
</evidence>
<organism evidence="1 2">
    <name type="scientific">Auricularia subglabra (strain TFB-10046 / SS5)</name>
    <name type="common">White-rot fungus</name>
    <name type="synonym">Auricularia delicata (strain TFB10046)</name>
    <dbReference type="NCBI Taxonomy" id="717982"/>
    <lineage>
        <taxon>Eukaryota</taxon>
        <taxon>Fungi</taxon>
        <taxon>Dikarya</taxon>
        <taxon>Basidiomycota</taxon>
        <taxon>Agaricomycotina</taxon>
        <taxon>Agaricomycetes</taxon>
        <taxon>Auriculariales</taxon>
        <taxon>Auriculariaceae</taxon>
        <taxon>Auricularia</taxon>
    </lineage>
</organism>
<evidence type="ECO:0000313" key="1">
    <source>
        <dbReference type="EMBL" id="EJD32535.1"/>
    </source>
</evidence>
<dbReference type="EMBL" id="JH688877">
    <property type="protein sequence ID" value="EJD32535.1"/>
    <property type="molecule type" value="Genomic_DNA"/>
</dbReference>
<dbReference type="AlphaFoldDB" id="J0WL98"/>
<dbReference type="Proteomes" id="UP000006514">
    <property type="component" value="Unassembled WGS sequence"/>
</dbReference>
<reference evidence="2" key="1">
    <citation type="journal article" date="2012" name="Science">
        <title>The Paleozoic origin of enzymatic lignin decomposition reconstructed from 31 fungal genomes.</title>
        <authorList>
            <person name="Floudas D."/>
            <person name="Binder M."/>
            <person name="Riley R."/>
            <person name="Barry K."/>
            <person name="Blanchette R.A."/>
            <person name="Henrissat B."/>
            <person name="Martinez A.T."/>
            <person name="Otillar R."/>
            <person name="Spatafora J.W."/>
            <person name="Yadav J.S."/>
            <person name="Aerts A."/>
            <person name="Benoit I."/>
            <person name="Boyd A."/>
            <person name="Carlson A."/>
            <person name="Copeland A."/>
            <person name="Coutinho P.M."/>
            <person name="de Vries R.P."/>
            <person name="Ferreira P."/>
            <person name="Findley K."/>
            <person name="Foster B."/>
            <person name="Gaskell J."/>
            <person name="Glotzer D."/>
            <person name="Gorecki P."/>
            <person name="Heitman J."/>
            <person name="Hesse C."/>
            <person name="Hori C."/>
            <person name="Igarashi K."/>
            <person name="Jurgens J.A."/>
            <person name="Kallen N."/>
            <person name="Kersten P."/>
            <person name="Kohler A."/>
            <person name="Kuees U."/>
            <person name="Kumar T.K.A."/>
            <person name="Kuo A."/>
            <person name="LaButti K."/>
            <person name="Larrondo L.F."/>
            <person name="Lindquist E."/>
            <person name="Ling A."/>
            <person name="Lombard V."/>
            <person name="Lucas S."/>
            <person name="Lundell T."/>
            <person name="Martin R."/>
            <person name="McLaughlin D.J."/>
            <person name="Morgenstern I."/>
            <person name="Morin E."/>
            <person name="Murat C."/>
            <person name="Nagy L.G."/>
            <person name="Nolan M."/>
            <person name="Ohm R.A."/>
            <person name="Patyshakuliyeva A."/>
            <person name="Rokas A."/>
            <person name="Ruiz-Duenas F.J."/>
            <person name="Sabat G."/>
            <person name="Salamov A."/>
            <person name="Samejima M."/>
            <person name="Schmutz J."/>
            <person name="Slot J.C."/>
            <person name="St John F."/>
            <person name="Stenlid J."/>
            <person name="Sun H."/>
            <person name="Sun S."/>
            <person name="Syed K."/>
            <person name="Tsang A."/>
            <person name="Wiebenga A."/>
            <person name="Young D."/>
            <person name="Pisabarro A."/>
            <person name="Eastwood D.C."/>
            <person name="Martin F."/>
            <person name="Cullen D."/>
            <person name="Grigoriev I.V."/>
            <person name="Hibbett D.S."/>
        </authorList>
    </citation>
    <scope>NUCLEOTIDE SEQUENCE [LARGE SCALE GENOMIC DNA]</scope>
    <source>
        <strain evidence="2">TFB10046</strain>
    </source>
</reference>
<keyword evidence="2" id="KW-1185">Reference proteome</keyword>
<name>J0WL98_AURST</name>
<protein>
    <submittedName>
        <fullName evidence="1">Uncharacterized protein</fullName>
    </submittedName>
</protein>
<gene>
    <name evidence="1" type="ORF">AURDEDRAFT_178381</name>
</gene>
<sequence>MTFSQKHPVYLQPLLEPRFLPLAVANSFRVDLKHRDFIFLKIVDKPSVNARPVHKRSQVFLKVHSVLGIVVAHPSVSAIVQYTVGTRVKSVGD</sequence>